<keyword evidence="2" id="KW-0677">Repeat</keyword>
<feature type="repeat" description="WD" evidence="3">
    <location>
        <begin position="904"/>
        <end position="945"/>
    </location>
</feature>
<evidence type="ECO:0000313" key="7">
    <source>
        <dbReference type="Proteomes" id="UP000324965"/>
    </source>
</evidence>
<keyword evidence="7" id="KW-1185">Reference proteome</keyword>
<feature type="repeat" description="WD" evidence="3">
    <location>
        <begin position="769"/>
        <end position="810"/>
    </location>
</feature>
<gene>
    <name evidence="6" type="ORF">FGF04_00150</name>
</gene>
<dbReference type="InterPro" id="IPR015943">
    <property type="entry name" value="WD40/YVTN_repeat-like_dom_sf"/>
</dbReference>
<dbReference type="InterPro" id="IPR036322">
    <property type="entry name" value="WD40_repeat_dom_sf"/>
</dbReference>
<dbReference type="OrthoDB" id="134501at2"/>
<dbReference type="Gene3D" id="2.130.10.10">
    <property type="entry name" value="YVTN repeat-like/Quinoprotein amine dehydrogenase"/>
    <property type="match status" value="5"/>
</dbReference>
<comment type="caution">
    <text evidence="6">The sequence shown here is derived from an EMBL/GenBank/DDBJ whole genome shotgun (WGS) entry which is preliminary data.</text>
</comment>
<evidence type="ECO:0000259" key="5">
    <source>
        <dbReference type="Pfam" id="PF20703"/>
    </source>
</evidence>
<feature type="compositionally biased region" description="Basic and acidic residues" evidence="4">
    <location>
        <begin position="215"/>
        <end position="225"/>
    </location>
</feature>
<reference evidence="6 7" key="1">
    <citation type="submission" date="2019-05" db="EMBL/GenBank/DDBJ databases">
        <authorList>
            <person name="Hariharan J."/>
            <person name="Choudoir M.J."/>
            <person name="Diebold P."/>
            <person name="Panke-Buisse K."/>
            <person name="Buckley D.H."/>
        </authorList>
    </citation>
    <scope>NUCLEOTIDE SEQUENCE [LARGE SCALE GENOMIC DNA]</scope>
    <source>
        <strain evidence="6 7">SUN51</strain>
    </source>
</reference>
<dbReference type="SMART" id="SM00320">
    <property type="entry name" value="WD40"/>
    <property type="match status" value="14"/>
</dbReference>
<dbReference type="PANTHER" id="PTHR19848">
    <property type="entry name" value="WD40 REPEAT PROTEIN"/>
    <property type="match status" value="1"/>
</dbReference>
<feature type="repeat" description="WD" evidence="3">
    <location>
        <begin position="814"/>
        <end position="855"/>
    </location>
</feature>
<feature type="region of interest" description="Disordered" evidence="4">
    <location>
        <begin position="1"/>
        <end position="25"/>
    </location>
</feature>
<name>A0A5B0BQJ5_9ACTN</name>
<proteinExistence type="predicted"/>
<dbReference type="EMBL" id="VDFC01000002">
    <property type="protein sequence ID" value="KAA0943199.1"/>
    <property type="molecule type" value="Genomic_DNA"/>
</dbReference>
<dbReference type="InterPro" id="IPR019775">
    <property type="entry name" value="WD40_repeat_CS"/>
</dbReference>
<dbReference type="Pfam" id="PF00400">
    <property type="entry name" value="WD40"/>
    <property type="match status" value="12"/>
</dbReference>
<dbReference type="Pfam" id="PF20703">
    <property type="entry name" value="nSTAND1"/>
    <property type="match status" value="1"/>
</dbReference>
<evidence type="ECO:0000256" key="3">
    <source>
        <dbReference type="PROSITE-ProRule" id="PRU00221"/>
    </source>
</evidence>
<evidence type="ECO:0000256" key="2">
    <source>
        <dbReference type="ARBA" id="ARBA00022737"/>
    </source>
</evidence>
<dbReference type="PROSITE" id="PS50294">
    <property type="entry name" value="WD_REPEATS_REGION"/>
    <property type="match status" value="11"/>
</dbReference>
<dbReference type="InterPro" id="IPR001680">
    <property type="entry name" value="WD40_rpt"/>
</dbReference>
<feature type="repeat" description="WD" evidence="3">
    <location>
        <begin position="987"/>
        <end position="1020"/>
    </location>
</feature>
<dbReference type="SUPFAM" id="SSF52540">
    <property type="entry name" value="P-loop containing nucleoside triphosphate hydrolases"/>
    <property type="match status" value="1"/>
</dbReference>
<feature type="domain" description="Novel STAND NTPase 1" evidence="5">
    <location>
        <begin position="119"/>
        <end position="549"/>
    </location>
</feature>
<feature type="repeat" description="WD" evidence="3">
    <location>
        <begin position="949"/>
        <end position="979"/>
    </location>
</feature>
<dbReference type="PROSITE" id="PS50082">
    <property type="entry name" value="WD_REPEATS_2"/>
    <property type="match status" value="12"/>
</dbReference>
<accession>A0A5B0BQJ5</accession>
<dbReference type="PRINTS" id="PR00320">
    <property type="entry name" value="GPROTEINBRPT"/>
</dbReference>
<feature type="repeat" description="WD" evidence="3">
    <location>
        <begin position="1256"/>
        <end position="1297"/>
    </location>
</feature>
<feature type="repeat" description="WD" evidence="3">
    <location>
        <begin position="1166"/>
        <end position="1199"/>
    </location>
</feature>
<evidence type="ECO:0000256" key="4">
    <source>
        <dbReference type="SAM" id="MobiDB-lite"/>
    </source>
</evidence>
<evidence type="ECO:0000313" key="6">
    <source>
        <dbReference type="EMBL" id="KAA0943199.1"/>
    </source>
</evidence>
<feature type="region of interest" description="Disordered" evidence="4">
    <location>
        <begin position="210"/>
        <end position="243"/>
    </location>
</feature>
<organism evidence="6 7">
    <name type="scientific">Streptomyces apricus</name>
    <dbReference type="NCBI Taxonomy" id="1828112"/>
    <lineage>
        <taxon>Bacteria</taxon>
        <taxon>Bacillati</taxon>
        <taxon>Actinomycetota</taxon>
        <taxon>Actinomycetes</taxon>
        <taxon>Kitasatosporales</taxon>
        <taxon>Streptomycetaceae</taxon>
        <taxon>Streptomyces</taxon>
    </lineage>
</organism>
<feature type="repeat" description="WD" evidence="3">
    <location>
        <begin position="724"/>
        <end position="765"/>
    </location>
</feature>
<dbReference type="SUPFAM" id="SSF50978">
    <property type="entry name" value="WD40 repeat-like"/>
    <property type="match status" value="2"/>
</dbReference>
<dbReference type="InterPro" id="IPR049052">
    <property type="entry name" value="nSTAND1"/>
</dbReference>
<sequence length="1328" mass="141387">MERSQGSPRPRAGRPQSPVDRNSGPVAKLAWGLRELRAHAGSPAYRVLAKRAHYAASTLADAAKGDRLPTLEVTLAYVRACGGDVGEWEARWLAAAQALNRDVPDQAPEGAADERPPCPYPGLAAYTEQDAEVFFGRRELVEQAVLAVERPAQTSLTAVFGASGSGKSSLIHAGVLPALRPRLRHCLLTPGARPLSELARATVHLTHDAAGPAQVKRDEHTDRAPVTDSPADLPKTTRRETGRYHDEAAQSLAARLSDDPTALRAELSVRRAGHGSPDGGLLLVIDQFEEVFTLCPDAAERDAFLTAVAALGSAPDNGVHVLLAVRADFYAHCCAHPGLAAVLRESRQLPIAAPSGAELREIVTGPATHLGVTVDPDLVGTLLAEADGRPGSLPLLSHVLRQTWLRGGGPALRTADYQASGGLHGAVAQSAEAVYTSADEREREVLRTVFLRLTALGEGTEDTRRRISRAELTGLADPGTVDRLLDTLAAARLVTLGEHGADSVEVSHEAVIGAWPRLRGWLADNREDLLTHRRLTEAAAVWEEFDRDREMLYRGGRLAAAQSWTQRHGSSMNQLERAFLAASMGGERRRTRRSRQVTGGMAVLLVLALIAAVVAVRAERSASDQRDRALSEKVAEEAADLRRVDPALAAQLSLAAYRLSPTRAARGALLSSFATPMTTRMRHEVNTVAFAPGGRRMATGGDDRKIRIWDVTRPHRPKTVATVPGDQPEDIESLAYSADGRILVSGAYDGSVRIWDTTAGDTPELLIGFPAHRQAVFRAVLSPDGRTLATASADNTVGLWDVSRPRSPRRLKSLTGHTATVGAVAFAPDGRTVASASEDGRTALWDVTDARRPRRAAWLPAREGAVSGVAFSPDGRTLAAAGADHQIQLWDVSDPAEPAVRTPLKGHTAPVLSVAFSPDGRTVATGDYDGAVQLWDLSDRRRPRPLGHLAIHTNTIWSLAFTPDGRTLASASSDHTAALTGIPGAVLGGHGEALAAAAISPDGHLAIVGSDDSTARLWNIHGPERRPVPLATLTGHTGQVEAVAFSRNGRTAVTGNIDTTVKLWDVTAPARPVRVASIRTGVEVRTVALSPNGDLMAAAGGGVPRVRLWDASDPRRPRAVGVLEEDAGSISVAFSPRGSVLAVAILNDVHLWDVRRPSKPRRLGVVAGHGDTVQAVAFDPDGRTLATVGLDGTARLWNVVDPDRPRPLARLTGHVGGVQGVAFAPDGRALATAGQDSTARLWDVSDLRHPQENAVLTGHTGQVFAVAFTPDGGTLLTSSEDRTARLWPTRPQATTARICTLAHPRITPAEWRRYFPALAHNPPCPTAR</sequence>
<feature type="repeat" description="WD" evidence="3">
    <location>
        <begin position="859"/>
        <end position="900"/>
    </location>
</feature>
<dbReference type="CDD" id="cd00200">
    <property type="entry name" value="WD40"/>
    <property type="match status" value="1"/>
</dbReference>
<dbReference type="PANTHER" id="PTHR19848:SF8">
    <property type="entry name" value="F-BOX AND WD REPEAT DOMAIN CONTAINING 7"/>
    <property type="match status" value="1"/>
</dbReference>
<dbReference type="InterPro" id="IPR027417">
    <property type="entry name" value="P-loop_NTPase"/>
</dbReference>
<keyword evidence="1 3" id="KW-0853">WD repeat</keyword>
<feature type="repeat" description="WD" evidence="3">
    <location>
        <begin position="1033"/>
        <end position="1066"/>
    </location>
</feature>
<feature type="repeat" description="WD" evidence="3">
    <location>
        <begin position="678"/>
        <end position="719"/>
    </location>
</feature>
<feature type="repeat" description="WD" evidence="3">
    <location>
        <begin position="1211"/>
        <end position="1252"/>
    </location>
</feature>
<dbReference type="Proteomes" id="UP000324965">
    <property type="component" value="Unassembled WGS sequence"/>
</dbReference>
<dbReference type="PROSITE" id="PS00678">
    <property type="entry name" value="WD_REPEATS_1"/>
    <property type="match status" value="8"/>
</dbReference>
<evidence type="ECO:0000256" key="1">
    <source>
        <dbReference type="ARBA" id="ARBA00022574"/>
    </source>
</evidence>
<protein>
    <recommendedName>
        <fullName evidence="5">Novel STAND NTPase 1 domain-containing protein</fullName>
    </recommendedName>
</protein>
<dbReference type="InterPro" id="IPR020472">
    <property type="entry name" value="WD40_PAC1"/>
</dbReference>